<keyword evidence="3" id="KW-1185">Reference proteome</keyword>
<proteinExistence type="predicted"/>
<reference evidence="3" key="2">
    <citation type="journal article" date="2019" name="Int. J. Syst. Evol. Microbiol.">
        <title>The Global Catalogue of Microorganisms (GCM) 10K type strain sequencing project: providing services to taxonomists for standard genome sequencing and annotation.</title>
        <authorList>
            <consortium name="The Broad Institute Genomics Platform"/>
            <consortium name="The Broad Institute Genome Sequencing Center for Infectious Disease"/>
            <person name="Wu L."/>
            <person name="Ma J."/>
        </authorList>
    </citation>
    <scope>NUCLEOTIDE SEQUENCE [LARGE SCALE GENOMIC DNA]</scope>
    <source>
        <strain evidence="3">CGMCC 1.8860</strain>
    </source>
</reference>
<evidence type="ECO:0000313" key="3">
    <source>
        <dbReference type="Proteomes" id="UP000621859"/>
    </source>
</evidence>
<reference evidence="2" key="3">
    <citation type="submission" date="2024-05" db="EMBL/GenBank/DDBJ databases">
        <authorList>
            <person name="Sun Q."/>
            <person name="Zhou Y."/>
        </authorList>
    </citation>
    <scope>NUCLEOTIDE SEQUENCE</scope>
    <source>
        <strain evidence="2">CGMCC 1.8860</strain>
    </source>
</reference>
<comment type="caution">
    <text evidence="2">The sequence shown here is derived from an EMBL/GenBank/DDBJ whole genome shotgun (WGS) entry which is preliminary data.</text>
</comment>
<reference evidence="2" key="1">
    <citation type="journal article" date="2014" name="Int. J. Syst. Evol. Microbiol.">
        <title>Complete genome of a new Firmicutes species belonging to the dominant human colonic microbiota ('Ruminococcus bicirculans') reveals two chromosomes and a selective capacity to utilize plant glucans.</title>
        <authorList>
            <consortium name="NISC Comparative Sequencing Program"/>
            <person name="Wegmann U."/>
            <person name="Louis P."/>
            <person name="Goesmann A."/>
            <person name="Henrissat B."/>
            <person name="Duncan S.H."/>
            <person name="Flint H.J."/>
        </authorList>
    </citation>
    <scope>NUCLEOTIDE SEQUENCE</scope>
    <source>
        <strain evidence="2">CGMCC 1.8860</strain>
    </source>
</reference>
<protein>
    <submittedName>
        <fullName evidence="2">Uncharacterized protein</fullName>
    </submittedName>
</protein>
<name>A0ABQ2PRS6_9NEIS</name>
<evidence type="ECO:0000313" key="1">
    <source>
        <dbReference type="EMBL" id="GGP24431.1"/>
    </source>
</evidence>
<accession>A0ABQ2PRS6</accession>
<evidence type="ECO:0000313" key="2">
    <source>
        <dbReference type="EMBL" id="GGP28340.1"/>
    </source>
</evidence>
<dbReference type="RefSeq" id="WP_188687900.1">
    <property type="nucleotide sequence ID" value="NZ_BMLY01000001.1"/>
</dbReference>
<organism evidence="2 3">
    <name type="scientific">Silvimonas amylolytica</name>
    <dbReference type="NCBI Taxonomy" id="449663"/>
    <lineage>
        <taxon>Bacteria</taxon>
        <taxon>Pseudomonadati</taxon>
        <taxon>Pseudomonadota</taxon>
        <taxon>Betaproteobacteria</taxon>
        <taxon>Neisseriales</taxon>
        <taxon>Chitinibacteraceae</taxon>
        <taxon>Silvimonas</taxon>
    </lineage>
</organism>
<dbReference type="EMBL" id="BMLY01000001">
    <property type="protein sequence ID" value="GGP24431.1"/>
    <property type="molecule type" value="Genomic_DNA"/>
</dbReference>
<dbReference type="EMBL" id="BMLY01000015">
    <property type="protein sequence ID" value="GGP28340.1"/>
    <property type="molecule type" value="Genomic_DNA"/>
</dbReference>
<sequence>MAVVPAFYVQDKDSGYFMRSDGDGGIDYVQLITDADFFDDRESAITTAADCLNQFVIFECWKRAR</sequence>
<dbReference type="Proteomes" id="UP000621859">
    <property type="component" value="Unassembled WGS sequence"/>
</dbReference>
<gene>
    <name evidence="1" type="ORF">GCM10010971_02500</name>
    <name evidence="2" type="ORF">GCM10010971_41590</name>
</gene>